<organism evidence="3 4">
    <name type="scientific">candidate division WOR-1 bacterium RIFOXYC2_FULL_41_25</name>
    <dbReference type="NCBI Taxonomy" id="1802586"/>
    <lineage>
        <taxon>Bacteria</taxon>
        <taxon>Bacillati</taxon>
        <taxon>Saganbacteria</taxon>
    </lineage>
</organism>
<dbReference type="SUPFAM" id="SSF103486">
    <property type="entry name" value="V-type ATP synthase subunit C"/>
    <property type="match status" value="1"/>
</dbReference>
<comment type="caution">
    <text evidence="3">The sequence shown here is derived from an EMBL/GenBank/DDBJ whole genome shotgun (WGS) entry which is preliminary data.</text>
</comment>
<dbReference type="PANTHER" id="PTHR38682:SF1">
    <property type="entry name" value="V-TYPE ATP SYNTHASE SUBUNIT C"/>
    <property type="match status" value="1"/>
</dbReference>
<dbReference type="EMBL" id="MEUI01000012">
    <property type="protein sequence ID" value="OGC34877.1"/>
    <property type="molecule type" value="Genomic_DNA"/>
</dbReference>
<dbReference type="InterPro" id="IPR044911">
    <property type="entry name" value="V-type_ATPase_csu/dsu_dom_3"/>
</dbReference>
<protein>
    <recommendedName>
        <fullName evidence="5">V-type ATP synthase subunit C</fullName>
    </recommendedName>
</protein>
<dbReference type="Proteomes" id="UP000177309">
    <property type="component" value="Unassembled WGS sequence"/>
</dbReference>
<name>A0A1F4TQF9_UNCSA</name>
<keyword evidence="1" id="KW-0813">Transport</keyword>
<dbReference type="InterPro" id="IPR002843">
    <property type="entry name" value="ATPase_V0-cplx_csu/dsu"/>
</dbReference>
<dbReference type="InterPro" id="IPR050873">
    <property type="entry name" value="V-ATPase_V0D/AC39_subunit"/>
</dbReference>
<evidence type="ECO:0000256" key="2">
    <source>
        <dbReference type="ARBA" id="ARBA00023065"/>
    </source>
</evidence>
<evidence type="ECO:0000256" key="1">
    <source>
        <dbReference type="ARBA" id="ARBA00022448"/>
    </source>
</evidence>
<evidence type="ECO:0008006" key="5">
    <source>
        <dbReference type="Google" id="ProtNLM"/>
    </source>
</evidence>
<dbReference type="GO" id="GO:0046961">
    <property type="term" value="F:proton-transporting ATPase activity, rotational mechanism"/>
    <property type="evidence" value="ECO:0007669"/>
    <property type="project" value="InterPro"/>
</dbReference>
<sequence length="257" mass="29778">MEKYYYGTGRTRALEAHLLSPEQLARMSAAGDFAAALAVLSETPYTENLAKLKKSFDFEELCELEQLSLADLLLKLSLGHEFIKALLKKPDRDYYDNLLKLSQTISSPLINRMVKQQLDLINIKTLLRSKELEQSKTEFKPLLLNPGFIDQDRLLKLYDQTLEEIVTKLSFTPYFPSLSDGFKYYKENRSFHLLEKLMANFILQQFKTAKYLGSGLEPLVGFYLAKEAEIKTVRFILICKKNQVPNERIKERLRVSY</sequence>
<accession>A0A1F4TQF9</accession>
<proteinExistence type="predicted"/>
<dbReference type="Pfam" id="PF01992">
    <property type="entry name" value="vATP-synt_AC39"/>
    <property type="match status" value="2"/>
</dbReference>
<keyword evidence="2" id="KW-0406">Ion transport</keyword>
<dbReference type="Gene3D" id="1.10.132.50">
    <property type="entry name" value="ATP synthase (C/AC39) subunit, domain 3"/>
    <property type="match status" value="2"/>
</dbReference>
<dbReference type="PANTHER" id="PTHR38682">
    <property type="entry name" value="V-TYPE ATP SYNTHASE SUBUNIT C"/>
    <property type="match status" value="1"/>
</dbReference>
<reference evidence="3 4" key="1">
    <citation type="journal article" date="2016" name="Nat. Commun.">
        <title>Thousands of microbial genomes shed light on interconnected biogeochemical processes in an aquifer system.</title>
        <authorList>
            <person name="Anantharaman K."/>
            <person name="Brown C.T."/>
            <person name="Hug L.A."/>
            <person name="Sharon I."/>
            <person name="Castelle C.J."/>
            <person name="Probst A.J."/>
            <person name="Thomas B.C."/>
            <person name="Singh A."/>
            <person name="Wilkins M.J."/>
            <person name="Karaoz U."/>
            <person name="Brodie E.L."/>
            <person name="Williams K.H."/>
            <person name="Hubbard S.S."/>
            <person name="Banfield J.F."/>
        </authorList>
    </citation>
    <scope>NUCLEOTIDE SEQUENCE [LARGE SCALE GENOMIC DNA]</scope>
</reference>
<evidence type="ECO:0000313" key="3">
    <source>
        <dbReference type="EMBL" id="OGC34877.1"/>
    </source>
</evidence>
<dbReference type="AlphaFoldDB" id="A0A1F4TQF9"/>
<gene>
    <name evidence="3" type="ORF">A2462_05695</name>
</gene>
<dbReference type="InterPro" id="IPR036079">
    <property type="entry name" value="ATPase_csu/dsu_sf"/>
</dbReference>
<evidence type="ECO:0000313" key="4">
    <source>
        <dbReference type="Proteomes" id="UP000177309"/>
    </source>
</evidence>